<evidence type="ECO:0000256" key="18">
    <source>
        <dbReference type="SAM" id="Phobius"/>
    </source>
</evidence>
<keyword evidence="7" id="KW-0677">Repeat</keyword>
<keyword evidence="14 21" id="KW-0675">Receptor</keyword>
<evidence type="ECO:0000256" key="5">
    <source>
        <dbReference type="ARBA" id="ARBA00022692"/>
    </source>
</evidence>
<comment type="catalytic activity">
    <reaction evidence="16">
        <text>L-threonyl-[protein] + ATP = O-phospho-L-threonyl-[protein] + ADP + H(+)</text>
        <dbReference type="Rhea" id="RHEA:46608"/>
        <dbReference type="Rhea" id="RHEA-COMP:11060"/>
        <dbReference type="Rhea" id="RHEA-COMP:11605"/>
        <dbReference type="ChEBI" id="CHEBI:15378"/>
        <dbReference type="ChEBI" id="CHEBI:30013"/>
        <dbReference type="ChEBI" id="CHEBI:30616"/>
        <dbReference type="ChEBI" id="CHEBI:61977"/>
        <dbReference type="ChEBI" id="CHEBI:456216"/>
        <dbReference type="EC" id="2.7.11.1"/>
    </reaction>
</comment>
<dbReference type="GO" id="GO:0004674">
    <property type="term" value="F:protein serine/threonine kinase activity"/>
    <property type="evidence" value="ECO:0007669"/>
    <property type="project" value="UniProtKB-KW"/>
</dbReference>
<dbReference type="InterPro" id="IPR021820">
    <property type="entry name" value="S-locus_recpt_kinase_C"/>
</dbReference>
<keyword evidence="10" id="KW-0067">ATP-binding</keyword>
<keyword evidence="4 21" id="KW-0808">Transferase</keyword>
<evidence type="ECO:0000256" key="4">
    <source>
        <dbReference type="ARBA" id="ARBA00022679"/>
    </source>
</evidence>
<dbReference type="GO" id="GO:0005886">
    <property type="term" value="C:plasma membrane"/>
    <property type="evidence" value="ECO:0007669"/>
    <property type="project" value="TreeGrafter"/>
</dbReference>
<keyword evidence="5 18" id="KW-0812">Transmembrane</keyword>
<keyword evidence="3" id="KW-0723">Serine/threonine-protein kinase</keyword>
<evidence type="ECO:0000256" key="14">
    <source>
        <dbReference type="ARBA" id="ARBA00023170"/>
    </source>
</evidence>
<keyword evidence="15" id="KW-0325">Glycoprotein</keyword>
<evidence type="ECO:0000256" key="8">
    <source>
        <dbReference type="ARBA" id="ARBA00022741"/>
    </source>
</evidence>
<dbReference type="Gene3D" id="3.30.430.20">
    <property type="entry name" value="Gnk2 domain, C-X8-C-X2-C motif"/>
    <property type="match status" value="1"/>
</dbReference>
<evidence type="ECO:0000256" key="12">
    <source>
        <dbReference type="ARBA" id="ARBA00023136"/>
    </source>
</evidence>
<dbReference type="Gene3D" id="1.10.510.10">
    <property type="entry name" value="Transferase(Phosphotransferase) domain 1"/>
    <property type="match status" value="1"/>
</dbReference>
<keyword evidence="9 21" id="KW-0418">Kinase</keyword>
<dbReference type="Proteomes" id="UP000289340">
    <property type="component" value="Chromosome 11"/>
</dbReference>
<evidence type="ECO:0000256" key="15">
    <source>
        <dbReference type="ARBA" id="ARBA00023180"/>
    </source>
</evidence>
<dbReference type="InterPro" id="IPR038408">
    <property type="entry name" value="GNK2_sf"/>
</dbReference>
<accession>A0A445I6X4</accession>
<organism evidence="21 22">
    <name type="scientific">Glycine soja</name>
    <name type="common">Wild soybean</name>
    <dbReference type="NCBI Taxonomy" id="3848"/>
    <lineage>
        <taxon>Eukaryota</taxon>
        <taxon>Viridiplantae</taxon>
        <taxon>Streptophyta</taxon>
        <taxon>Embryophyta</taxon>
        <taxon>Tracheophyta</taxon>
        <taxon>Spermatophyta</taxon>
        <taxon>Magnoliopsida</taxon>
        <taxon>eudicotyledons</taxon>
        <taxon>Gunneridae</taxon>
        <taxon>Pentapetalae</taxon>
        <taxon>rosids</taxon>
        <taxon>fabids</taxon>
        <taxon>Fabales</taxon>
        <taxon>Fabaceae</taxon>
        <taxon>Papilionoideae</taxon>
        <taxon>50 kb inversion clade</taxon>
        <taxon>NPAAA clade</taxon>
        <taxon>indigoferoid/millettioid clade</taxon>
        <taxon>Phaseoleae</taxon>
        <taxon>Glycine</taxon>
        <taxon>Glycine subgen. Soja</taxon>
    </lineage>
</organism>
<proteinExistence type="predicted"/>
<dbReference type="FunFam" id="3.30.200.20:FF:000195">
    <property type="entry name" value="G-type lectin S-receptor-like serine/threonine-protein kinase"/>
    <property type="match status" value="1"/>
</dbReference>
<reference evidence="21 22" key="1">
    <citation type="submission" date="2018-09" db="EMBL/GenBank/DDBJ databases">
        <title>A high-quality reference genome of wild soybean provides a powerful tool to mine soybean genomes.</title>
        <authorList>
            <person name="Xie M."/>
            <person name="Chung C.Y.L."/>
            <person name="Li M.-W."/>
            <person name="Wong F.-L."/>
            <person name="Chan T.-F."/>
            <person name="Lam H.-M."/>
        </authorList>
    </citation>
    <scope>NUCLEOTIDE SEQUENCE [LARGE SCALE GENOMIC DNA]</scope>
    <source>
        <strain evidence="22">cv. W05</strain>
        <tissue evidence="21">Hypocotyl of etiolated seedlings</tissue>
    </source>
</reference>
<keyword evidence="11 18" id="KW-1133">Transmembrane helix</keyword>
<feature type="domain" description="Protein kinase" evidence="19">
    <location>
        <begin position="153"/>
        <end position="439"/>
    </location>
</feature>
<keyword evidence="12 18" id="KW-0472">Membrane</keyword>
<evidence type="ECO:0000256" key="1">
    <source>
        <dbReference type="ARBA" id="ARBA00004167"/>
    </source>
</evidence>
<dbReference type="PANTHER" id="PTHR27002">
    <property type="entry name" value="RECEPTOR-LIKE SERINE/THREONINE-PROTEIN KINASE SD1-8"/>
    <property type="match status" value="1"/>
</dbReference>
<dbReference type="Pfam" id="PF01657">
    <property type="entry name" value="Stress-antifung"/>
    <property type="match status" value="1"/>
</dbReference>
<gene>
    <name evidence="21" type="ORF">D0Y65_031143</name>
</gene>
<dbReference type="InterPro" id="IPR011009">
    <property type="entry name" value="Kinase-like_dom_sf"/>
</dbReference>
<dbReference type="InterPro" id="IPR002902">
    <property type="entry name" value="GNK2"/>
</dbReference>
<keyword evidence="13" id="KW-1015">Disulfide bond</keyword>
<comment type="catalytic activity">
    <reaction evidence="17">
        <text>L-seryl-[protein] + ATP = O-phospho-L-seryl-[protein] + ADP + H(+)</text>
        <dbReference type="Rhea" id="RHEA:17989"/>
        <dbReference type="Rhea" id="RHEA-COMP:9863"/>
        <dbReference type="Rhea" id="RHEA-COMP:11604"/>
        <dbReference type="ChEBI" id="CHEBI:15378"/>
        <dbReference type="ChEBI" id="CHEBI:29999"/>
        <dbReference type="ChEBI" id="CHEBI:30616"/>
        <dbReference type="ChEBI" id="CHEBI:83421"/>
        <dbReference type="ChEBI" id="CHEBI:456216"/>
        <dbReference type="EC" id="2.7.11.1"/>
    </reaction>
</comment>
<dbReference type="Gene3D" id="3.30.200.20">
    <property type="entry name" value="Phosphorylase Kinase, domain 1"/>
    <property type="match status" value="1"/>
</dbReference>
<dbReference type="GO" id="GO:0106310">
    <property type="term" value="F:protein serine kinase activity"/>
    <property type="evidence" value="ECO:0007669"/>
    <property type="project" value="RHEA"/>
</dbReference>
<evidence type="ECO:0000313" key="21">
    <source>
        <dbReference type="EMBL" id="RZB81764.1"/>
    </source>
</evidence>
<dbReference type="PROSITE" id="PS51473">
    <property type="entry name" value="GNK2"/>
    <property type="match status" value="1"/>
</dbReference>
<evidence type="ECO:0000313" key="22">
    <source>
        <dbReference type="Proteomes" id="UP000289340"/>
    </source>
</evidence>
<dbReference type="PANTHER" id="PTHR27002:SF970">
    <property type="entry name" value="CYSTEINE-RICH RECEPTOR-LIKE KINASE"/>
    <property type="match status" value="1"/>
</dbReference>
<evidence type="ECO:0000256" key="17">
    <source>
        <dbReference type="ARBA" id="ARBA00048679"/>
    </source>
</evidence>
<dbReference type="CDD" id="cd23509">
    <property type="entry name" value="Gnk2-like"/>
    <property type="match status" value="1"/>
</dbReference>
<feature type="domain" description="Gnk2-homologous" evidence="20">
    <location>
        <begin position="1"/>
        <end position="81"/>
    </location>
</feature>
<dbReference type="EC" id="2.7.11.1" evidence="2"/>
<sequence length="471" mass="53117">MEGLITKATIETKQFWAVEEFDWGDNETLYGWVQCDRDLPSDECRKCLNAMLEIFPQCCGTKVQWAVFAPTCGMRMDDEKFYQKSDDNGTSTSRKLIISFSVLGSVALLCFSVYCFLYRKRVRKDEMMLDEETLNGDLPTIPLITILNSTNNFSKASKLGEGGFGPVYKGILPDGRQIAVKRLSQFSGQGSEEFRNEVMFIAKLQHRNLVRLLACCLQEKEKILVYEYMSNASLDSHLFDDEKKKQLDWKLRLRIIHGIARGILYLHEDSRLRVIHRDLKPSNVLLDDEMNAKISDFGLARAFEIGQNQANTKRVMGTYGYMAPEYAMEGLFSVKSDVFSFGVLVLEIITGNKNSGFHLLEHGQSLLLYAWNIWCAGKCLELMDLALVKSFIASEVEKCIHIALLCVQQDEADRPTISTVVLMLGSDTIPLPKPNHPAFSVGRMTLNEASTSGSSKNLSINDVTVSTMLPR</sequence>
<keyword evidence="6" id="KW-0732">Signal</keyword>
<evidence type="ECO:0000259" key="19">
    <source>
        <dbReference type="PROSITE" id="PS50011"/>
    </source>
</evidence>
<evidence type="ECO:0000256" key="13">
    <source>
        <dbReference type="ARBA" id="ARBA00023157"/>
    </source>
</evidence>
<comment type="subcellular location">
    <subcellularLocation>
        <location evidence="1">Membrane</location>
        <topology evidence="1">Single-pass membrane protein</topology>
    </subcellularLocation>
</comment>
<feature type="transmembrane region" description="Helical" evidence="18">
    <location>
        <begin position="96"/>
        <end position="118"/>
    </location>
</feature>
<dbReference type="EMBL" id="QZWG01000011">
    <property type="protein sequence ID" value="RZB81764.1"/>
    <property type="molecule type" value="Genomic_DNA"/>
</dbReference>
<evidence type="ECO:0000256" key="16">
    <source>
        <dbReference type="ARBA" id="ARBA00047899"/>
    </source>
</evidence>
<dbReference type="FunFam" id="1.10.510.10:FF:001697">
    <property type="entry name" value="Uncharacterized protein"/>
    <property type="match status" value="1"/>
</dbReference>
<dbReference type="GO" id="GO:0005524">
    <property type="term" value="F:ATP binding"/>
    <property type="evidence" value="ECO:0007669"/>
    <property type="project" value="UniProtKB-KW"/>
</dbReference>
<dbReference type="InterPro" id="IPR008271">
    <property type="entry name" value="Ser/Thr_kinase_AS"/>
</dbReference>
<dbReference type="InterPro" id="IPR001245">
    <property type="entry name" value="Ser-Thr/Tyr_kinase_cat_dom"/>
</dbReference>
<evidence type="ECO:0000256" key="3">
    <source>
        <dbReference type="ARBA" id="ARBA00022527"/>
    </source>
</evidence>
<comment type="caution">
    <text evidence="21">The sequence shown here is derived from an EMBL/GenBank/DDBJ whole genome shotgun (WGS) entry which is preliminary data.</text>
</comment>
<dbReference type="SMART" id="SM00220">
    <property type="entry name" value="S_TKc"/>
    <property type="match status" value="1"/>
</dbReference>
<dbReference type="PROSITE" id="PS50011">
    <property type="entry name" value="PROTEIN_KINASE_DOM"/>
    <property type="match status" value="1"/>
</dbReference>
<evidence type="ECO:0000256" key="6">
    <source>
        <dbReference type="ARBA" id="ARBA00022729"/>
    </source>
</evidence>
<evidence type="ECO:0000256" key="10">
    <source>
        <dbReference type="ARBA" id="ARBA00022840"/>
    </source>
</evidence>
<keyword evidence="8" id="KW-0547">Nucleotide-binding</keyword>
<dbReference type="PROSITE" id="PS00108">
    <property type="entry name" value="PROTEIN_KINASE_ST"/>
    <property type="match status" value="1"/>
</dbReference>
<evidence type="ECO:0000256" key="9">
    <source>
        <dbReference type="ARBA" id="ARBA00022777"/>
    </source>
</evidence>
<dbReference type="CDD" id="cd14066">
    <property type="entry name" value="STKc_IRAK"/>
    <property type="match status" value="1"/>
</dbReference>
<dbReference type="AlphaFoldDB" id="A0A445I6X4"/>
<evidence type="ECO:0000259" key="20">
    <source>
        <dbReference type="PROSITE" id="PS51473"/>
    </source>
</evidence>
<keyword evidence="22" id="KW-1185">Reference proteome</keyword>
<evidence type="ECO:0000256" key="11">
    <source>
        <dbReference type="ARBA" id="ARBA00022989"/>
    </source>
</evidence>
<protein>
    <recommendedName>
        <fullName evidence="2">non-specific serine/threonine protein kinase</fullName>
        <ecNumber evidence="2">2.7.11.1</ecNumber>
    </recommendedName>
</protein>
<dbReference type="Pfam" id="PF07714">
    <property type="entry name" value="PK_Tyr_Ser-Thr"/>
    <property type="match status" value="1"/>
</dbReference>
<evidence type="ECO:0000256" key="2">
    <source>
        <dbReference type="ARBA" id="ARBA00012513"/>
    </source>
</evidence>
<name>A0A445I6X4_GLYSO</name>
<evidence type="ECO:0000256" key="7">
    <source>
        <dbReference type="ARBA" id="ARBA00022737"/>
    </source>
</evidence>
<dbReference type="Pfam" id="PF11883">
    <property type="entry name" value="DUF3403"/>
    <property type="match status" value="1"/>
</dbReference>
<dbReference type="SUPFAM" id="SSF56112">
    <property type="entry name" value="Protein kinase-like (PK-like)"/>
    <property type="match status" value="1"/>
</dbReference>
<dbReference type="InterPro" id="IPR000719">
    <property type="entry name" value="Prot_kinase_dom"/>
</dbReference>